<dbReference type="GO" id="GO:0016020">
    <property type="term" value="C:membrane"/>
    <property type="evidence" value="ECO:0007669"/>
    <property type="project" value="GOC"/>
</dbReference>
<name>A0A1C1YWG9_9HYPH</name>
<comment type="caution">
    <text evidence="7">The sequence shown here is derived from an EMBL/GenBank/DDBJ whole genome shotgun (WGS) entry which is preliminary data.</text>
</comment>
<dbReference type="InterPro" id="IPR004843">
    <property type="entry name" value="Calcineurin-like_PHP"/>
</dbReference>
<evidence type="ECO:0000256" key="1">
    <source>
        <dbReference type="ARBA" id="ARBA00022475"/>
    </source>
</evidence>
<evidence type="ECO:0000256" key="2">
    <source>
        <dbReference type="ARBA" id="ARBA00022519"/>
    </source>
</evidence>
<evidence type="ECO:0000313" key="7">
    <source>
        <dbReference type="EMBL" id="OCW57822.1"/>
    </source>
</evidence>
<dbReference type="STRING" id="1480615.AWJ14_03240"/>
<dbReference type="Gene3D" id="3.60.21.10">
    <property type="match status" value="1"/>
</dbReference>
<dbReference type="OrthoDB" id="9802481at2"/>
<protein>
    <submittedName>
        <fullName evidence="7">UDP-2,3-diacylglucosamine hydrolase</fullName>
    </submittedName>
</protein>
<dbReference type="InterPro" id="IPR029052">
    <property type="entry name" value="Metallo-depent_PP-like"/>
</dbReference>
<dbReference type="InterPro" id="IPR043461">
    <property type="entry name" value="LpxH-like"/>
</dbReference>
<dbReference type="GO" id="GO:0009245">
    <property type="term" value="P:lipid A biosynthetic process"/>
    <property type="evidence" value="ECO:0007669"/>
    <property type="project" value="TreeGrafter"/>
</dbReference>
<evidence type="ECO:0000256" key="3">
    <source>
        <dbReference type="ARBA" id="ARBA00022723"/>
    </source>
</evidence>
<keyword evidence="8" id="KW-1185">Reference proteome</keyword>
<keyword evidence="1" id="KW-1003">Cell membrane</keyword>
<evidence type="ECO:0000259" key="6">
    <source>
        <dbReference type="Pfam" id="PF00149"/>
    </source>
</evidence>
<dbReference type="CDD" id="cd07398">
    <property type="entry name" value="MPP_YbbF-LpxH"/>
    <property type="match status" value="1"/>
</dbReference>
<organism evidence="7 8">
    <name type="scientific">Hoeflea olei</name>
    <dbReference type="NCBI Taxonomy" id="1480615"/>
    <lineage>
        <taxon>Bacteria</taxon>
        <taxon>Pseudomonadati</taxon>
        <taxon>Pseudomonadota</taxon>
        <taxon>Alphaproteobacteria</taxon>
        <taxon>Hyphomicrobiales</taxon>
        <taxon>Rhizobiaceae</taxon>
        <taxon>Hoeflea</taxon>
    </lineage>
</organism>
<keyword evidence="2" id="KW-0997">Cell inner membrane</keyword>
<dbReference type="PANTHER" id="PTHR34990:SF2">
    <property type="entry name" value="BLL8164 PROTEIN"/>
    <property type="match status" value="1"/>
</dbReference>
<dbReference type="GO" id="GO:0046872">
    <property type="term" value="F:metal ion binding"/>
    <property type="evidence" value="ECO:0007669"/>
    <property type="project" value="UniProtKB-KW"/>
</dbReference>
<dbReference type="Pfam" id="PF00149">
    <property type="entry name" value="Metallophos"/>
    <property type="match status" value="1"/>
</dbReference>
<gene>
    <name evidence="7" type="ORF">AWJ14_03240</name>
</gene>
<dbReference type="SUPFAM" id="SSF56300">
    <property type="entry name" value="Metallo-dependent phosphatases"/>
    <property type="match status" value="1"/>
</dbReference>
<keyword evidence="5" id="KW-0464">Manganese</keyword>
<proteinExistence type="predicted"/>
<dbReference type="EMBL" id="LQZT01000012">
    <property type="protein sequence ID" value="OCW57822.1"/>
    <property type="molecule type" value="Genomic_DNA"/>
</dbReference>
<evidence type="ECO:0000256" key="4">
    <source>
        <dbReference type="ARBA" id="ARBA00023136"/>
    </source>
</evidence>
<keyword evidence="7" id="KW-0378">Hydrolase</keyword>
<dbReference type="RefSeq" id="WP_066178087.1">
    <property type="nucleotide sequence ID" value="NZ_LQZT01000012.1"/>
</dbReference>
<dbReference type="PANTHER" id="PTHR34990">
    <property type="entry name" value="UDP-2,3-DIACYLGLUCOSAMINE HYDROLASE-RELATED"/>
    <property type="match status" value="1"/>
</dbReference>
<reference evidence="7 8" key="1">
    <citation type="submission" date="2015-12" db="EMBL/GenBank/DDBJ databases">
        <authorList>
            <person name="Shamseldin A."/>
            <person name="Moawad H."/>
            <person name="Abd El-Rahim W.M."/>
            <person name="Sadowsky M.J."/>
        </authorList>
    </citation>
    <scope>NUCLEOTIDE SEQUENCE [LARGE SCALE GENOMIC DNA]</scope>
    <source>
        <strain evidence="7 8">JC234</strain>
    </source>
</reference>
<keyword evidence="3" id="KW-0479">Metal-binding</keyword>
<keyword evidence="4" id="KW-0472">Membrane</keyword>
<dbReference type="GO" id="GO:0008758">
    <property type="term" value="F:UDP-2,3-diacylglucosamine hydrolase activity"/>
    <property type="evidence" value="ECO:0007669"/>
    <property type="project" value="TreeGrafter"/>
</dbReference>
<dbReference type="AlphaFoldDB" id="A0A1C1YWG9"/>
<evidence type="ECO:0000256" key="5">
    <source>
        <dbReference type="ARBA" id="ARBA00023211"/>
    </source>
</evidence>
<feature type="domain" description="Calcineurin-like phosphoesterase" evidence="6">
    <location>
        <begin position="5"/>
        <end position="206"/>
    </location>
</feature>
<evidence type="ECO:0000313" key="8">
    <source>
        <dbReference type="Proteomes" id="UP000094795"/>
    </source>
</evidence>
<accession>A0A1C1YWG9</accession>
<sequence length="271" mass="31234">MTRHFRTLFLSDIHLGTPDCQADILIDFLREHEADTIYLVGDIVDCWRMKRKGFYWPQSHNDVVQKLLRKARKGTRIVYVPGNHDEILRTYPGIHFGGIEVRERDVFETADGRRLLVIHGDEFDMVVMNHRWLAHLGDIAYGLAMWANKWHNRSRRLLGLRYWSFSRWAKLKVKSAVNFISDFEAVLAEEARKHGADGVICGHIHHAANEMRGGVRYINTGDWVESCTAVVEHADGRLEIIDWSRRISEKAGQLARPRAVKQLTAGRDQAA</sequence>
<dbReference type="Proteomes" id="UP000094795">
    <property type="component" value="Unassembled WGS sequence"/>
</dbReference>